<keyword evidence="3" id="KW-1185">Reference proteome</keyword>
<dbReference type="InterPro" id="IPR042178">
    <property type="entry name" value="Serpin_sf_1"/>
</dbReference>
<reference evidence="2 3" key="1">
    <citation type="submission" date="2022-11" db="EMBL/GenBank/DDBJ databases">
        <title>Whole genome sequence of Eschrichtius robustus ER-17-0199.</title>
        <authorList>
            <person name="Bruniche-Olsen A."/>
            <person name="Black A.N."/>
            <person name="Fields C.J."/>
            <person name="Walden K."/>
            <person name="Dewoody J.A."/>
        </authorList>
    </citation>
    <scope>NUCLEOTIDE SEQUENCE [LARGE SCALE GENOMIC DNA]</scope>
    <source>
        <strain evidence="2">ER-17-0199</strain>
        <tissue evidence="2">Blubber</tissue>
    </source>
</reference>
<feature type="domain" description="Serpin" evidence="1">
    <location>
        <begin position="3"/>
        <end position="117"/>
    </location>
</feature>
<dbReference type="InterPro" id="IPR023795">
    <property type="entry name" value="Serpin_CS"/>
</dbReference>
<name>A0AB34HEL8_ESCRO</name>
<dbReference type="GO" id="GO:0004867">
    <property type="term" value="F:serine-type endopeptidase inhibitor activity"/>
    <property type="evidence" value="ECO:0007669"/>
    <property type="project" value="InterPro"/>
</dbReference>
<sequence length="117" mass="12931">MEERHMNLHLPRFAVEASCDLEAVLTAMGMEDAFSEQKADYDAGTSSRSGSHAHKFLHRPFLVVTEEGSEAAAATSVGLAVTSAPDYENFHCNHPFLFLIRHNESNSVLFFGRFSSP</sequence>
<comment type="caution">
    <text evidence="2">The sequence shown here is derived from an EMBL/GenBank/DDBJ whole genome shotgun (WGS) entry which is preliminary data.</text>
</comment>
<dbReference type="Proteomes" id="UP001159641">
    <property type="component" value="Unassembled WGS sequence"/>
</dbReference>
<protein>
    <recommendedName>
        <fullName evidence="1">Serpin domain-containing protein</fullName>
    </recommendedName>
</protein>
<dbReference type="InterPro" id="IPR036186">
    <property type="entry name" value="Serpin_sf"/>
</dbReference>
<organism evidence="2 3">
    <name type="scientific">Eschrichtius robustus</name>
    <name type="common">California gray whale</name>
    <name type="synonym">Eschrichtius gibbosus</name>
    <dbReference type="NCBI Taxonomy" id="9764"/>
    <lineage>
        <taxon>Eukaryota</taxon>
        <taxon>Metazoa</taxon>
        <taxon>Chordata</taxon>
        <taxon>Craniata</taxon>
        <taxon>Vertebrata</taxon>
        <taxon>Euteleostomi</taxon>
        <taxon>Mammalia</taxon>
        <taxon>Eutheria</taxon>
        <taxon>Laurasiatheria</taxon>
        <taxon>Artiodactyla</taxon>
        <taxon>Whippomorpha</taxon>
        <taxon>Cetacea</taxon>
        <taxon>Mysticeti</taxon>
        <taxon>Eschrichtiidae</taxon>
        <taxon>Eschrichtius</taxon>
    </lineage>
</organism>
<gene>
    <name evidence="2" type="ORF">J1605_022145</name>
</gene>
<dbReference type="InterPro" id="IPR023796">
    <property type="entry name" value="Serpin_dom"/>
</dbReference>
<dbReference type="Pfam" id="PF00079">
    <property type="entry name" value="Serpin"/>
    <property type="match status" value="1"/>
</dbReference>
<dbReference type="InterPro" id="IPR000215">
    <property type="entry name" value="Serpin_fam"/>
</dbReference>
<evidence type="ECO:0000259" key="1">
    <source>
        <dbReference type="Pfam" id="PF00079"/>
    </source>
</evidence>
<proteinExistence type="predicted"/>
<dbReference type="Gene3D" id="3.30.497.10">
    <property type="entry name" value="Antithrombin, subunit I, domain 2"/>
    <property type="match status" value="1"/>
</dbReference>
<evidence type="ECO:0000313" key="3">
    <source>
        <dbReference type="Proteomes" id="UP001159641"/>
    </source>
</evidence>
<dbReference type="EMBL" id="JAIQCJ010001430">
    <property type="protein sequence ID" value="KAJ8789210.1"/>
    <property type="molecule type" value="Genomic_DNA"/>
</dbReference>
<dbReference type="AlphaFoldDB" id="A0AB34HEL8"/>
<dbReference type="PANTHER" id="PTHR11461:SF161">
    <property type="entry name" value="SERPIN B13"/>
    <property type="match status" value="1"/>
</dbReference>
<accession>A0AB34HEL8</accession>
<evidence type="ECO:0000313" key="2">
    <source>
        <dbReference type="EMBL" id="KAJ8789210.1"/>
    </source>
</evidence>
<dbReference type="PROSITE" id="PS00284">
    <property type="entry name" value="SERPIN"/>
    <property type="match status" value="1"/>
</dbReference>
<dbReference type="PANTHER" id="PTHR11461">
    <property type="entry name" value="SERINE PROTEASE INHIBITOR, SERPIN"/>
    <property type="match status" value="1"/>
</dbReference>
<dbReference type="GO" id="GO:0005615">
    <property type="term" value="C:extracellular space"/>
    <property type="evidence" value="ECO:0007669"/>
    <property type="project" value="InterPro"/>
</dbReference>
<dbReference type="SUPFAM" id="SSF56574">
    <property type="entry name" value="Serpins"/>
    <property type="match status" value="1"/>
</dbReference>